<protein>
    <submittedName>
        <fullName evidence="1">Uncharacterized protein</fullName>
    </submittedName>
</protein>
<accession>D3SNJ5</accession>
<dbReference type="RefSeq" id="WP_012991139.1">
    <property type="nucleotide sequence ID" value="NC_013894.1"/>
</dbReference>
<proteinExistence type="predicted"/>
<dbReference type="AlphaFoldDB" id="D3SNJ5"/>
<dbReference type="STRING" id="638303.Thal_0095"/>
<dbReference type="HOGENOM" id="CLU_1641452_0_0_0"/>
<reference evidence="2" key="1">
    <citation type="journal article" date="2010" name="Stand. Genomic Sci.">
        <title>Complete genome sequence of Thermocrinis albus type strain (HI 11/12T).</title>
        <authorList>
            <person name="Wirth R."/>
            <person name="Sikorski J."/>
            <person name="Brambilla E."/>
            <person name="Misra M."/>
            <person name="Lapidus A."/>
            <person name="Copeland A."/>
            <person name="Nolan M."/>
            <person name="Lucas S."/>
            <person name="Chen F."/>
            <person name="Tice H."/>
            <person name="Cheng J.F."/>
            <person name="Han C."/>
            <person name="Detter J.C."/>
            <person name="Tapia R."/>
            <person name="Bruce D."/>
            <person name="Goodwin L."/>
            <person name="Pitluck S."/>
            <person name="Pati A."/>
            <person name="Anderson I."/>
            <person name="Ivanova N."/>
            <person name="Mavromatis K."/>
            <person name="Mikhailova N."/>
            <person name="Chen A."/>
            <person name="Palaniappan K."/>
            <person name="Bilek Y."/>
            <person name="Hader T."/>
            <person name="Land M."/>
            <person name="Hauser L."/>
            <person name="Chang Y.J."/>
            <person name="Jeffries C.D."/>
            <person name="Tindall B.J."/>
            <person name="Rohde M."/>
            <person name="Goker M."/>
            <person name="Bristow J."/>
            <person name="Eisen J.A."/>
            <person name="Markowitz V."/>
            <person name="Hugenholtz P."/>
            <person name="Kyrpides N.C."/>
            <person name="Klenk H.P."/>
        </authorList>
    </citation>
    <scope>NUCLEOTIDE SEQUENCE [LARGE SCALE GENOMIC DNA]</scope>
    <source>
        <strain evidence="2">DSM 14484 / JCM 11386 / HI 11/12</strain>
    </source>
</reference>
<dbReference type="Proteomes" id="UP000002043">
    <property type="component" value="Chromosome"/>
</dbReference>
<evidence type="ECO:0000313" key="1">
    <source>
        <dbReference type="EMBL" id="ADC88732.1"/>
    </source>
</evidence>
<gene>
    <name evidence="1" type="ordered locus">Thal_0095</name>
</gene>
<dbReference type="OrthoDB" id="14572at2"/>
<dbReference type="KEGG" id="tal:Thal_0095"/>
<sequence length="165" mass="19395">MKKSEVLMSLLTQDRVIRFNIDMLEGLLGEIKGDMEEARVLVESCLEEGEKERISKRLSEFEKNFVSLLSEVLDYIYDLYEIFNFDITFLAAIPEELQREIERLDVVGSINARLEHLMNTLDQLLTEEDERIKAILTPFLVYREVIQQAMSFNRKFDLQNLQRIG</sequence>
<evidence type="ECO:0000313" key="2">
    <source>
        <dbReference type="Proteomes" id="UP000002043"/>
    </source>
</evidence>
<dbReference type="EMBL" id="CP001931">
    <property type="protein sequence ID" value="ADC88732.1"/>
    <property type="molecule type" value="Genomic_DNA"/>
</dbReference>
<organism evidence="1 2">
    <name type="scientific">Thermocrinis albus (strain DSM 14484 / JCM 11386 / HI 11/12)</name>
    <dbReference type="NCBI Taxonomy" id="638303"/>
    <lineage>
        <taxon>Bacteria</taxon>
        <taxon>Pseudomonadati</taxon>
        <taxon>Aquificota</taxon>
        <taxon>Aquificia</taxon>
        <taxon>Aquificales</taxon>
        <taxon>Aquificaceae</taxon>
        <taxon>Thermocrinis</taxon>
    </lineage>
</organism>
<name>D3SNJ5_THEAH</name>
<keyword evidence="2" id="KW-1185">Reference proteome</keyword>